<feature type="transmembrane region" description="Helical" evidence="7">
    <location>
        <begin position="317"/>
        <end position="339"/>
    </location>
</feature>
<keyword evidence="2 7" id="KW-0812">Transmembrane</keyword>
<dbReference type="Gene3D" id="1.20.1250.20">
    <property type="entry name" value="MFS general substrate transporter like domains"/>
    <property type="match status" value="1"/>
</dbReference>
<feature type="transmembrane region" description="Helical" evidence="7">
    <location>
        <begin position="103"/>
        <end position="125"/>
    </location>
</feature>
<dbReference type="CDD" id="cd17321">
    <property type="entry name" value="MFS_MMR_MDR_like"/>
    <property type="match status" value="1"/>
</dbReference>
<keyword evidence="4 7" id="KW-0472">Membrane</keyword>
<evidence type="ECO:0000256" key="2">
    <source>
        <dbReference type="ARBA" id="ARBA00022692"/>
    </source>
</evidence>
<feature type="transmembrane region" description="Helical" evidence="7">
    <location>
        <begin position="351"/>
        <end position="371"/>
    </location>
</feature>
<organism evidence="9 10">
    <name type="scientific">Streptomyces milbemycinicus</name>
    <dbReference type="NCBI Taxonomy" id="476552"/>
    <lineage>
        <taxon>Bacteria</taxon>
        <taxon>Bacillati</taxon>
        <taxon>Actinomycetota</taxon>
        <taxon>Actinomycetes</taxon>
        <taxon>Kitasatosporales</taxon>
        <taxon>Streptomycetaceae</taxon>
        <taxon>Streptomyces</taxon>
    </lineage>
</organism>
<feature type="transmembrane region" description="Helical" evidence="7">
    <location>
        <begin position="222"/>
        <end position="242"/>
    </location>
</feature>
<dbReference type="PANTHER" id="PTHR42718">
    <property type="entry name" value="MAJOR FACILITATOR SUPERFAMILY MULTIDRUG TRANSPORTER MFSC"/>
    <property type="match status" value="1"/>
</dbReference>
<keyword evidence="3 7" id="KW-1133">Transmembrane helix</keyword>
<feature type="transmembrane region" description="Helical" evidence="7">
    <location>
        <begin position="72"/>
        <end position="91"/>
    </location>
</feature>
<dbReference type="Gene3D" id="1.20.1720.10">
    <property type="entry name" value="Multidrug resistance protein D"/>
    <property type="match status" value="1"/>
</dbReference>
<feature type="transmembrane region" description="Helical" evidence="7">
    <location>
        <begin position="188"/>
        <end position="210"/>
    </location>
</feature>
<feature type="compositionally biased region" description="Low complexity" evidence="6">
    <location>
        <begin position="13"/>
        <end position="23"/>
    </location>
</feature>
<dbReference type="InterPro" id="IPR011701">
    <property type="entry name" value="MFS"/>
</dbReference>
<dbReference type="InterPro" id="IPR020846">
    <property type="entry name" value="MFS_dom"/>
</dbReference>
<dbReference type="PROSITE" id="PS50850">
    <property type="entry name" value="MFS"/>
    <property type="match status" value="1"/>
</dbReference>
<evidence type="ECO:0000256" key="6">
    <source>
        <dbReference type="SAM" id="MobiDB-lite"/>
    </source>
</evidence>
<protein>
    <submittedName>
        <fullName evidence="9">MFS transporter</fullName>
    </submittedName>
</protein>
<feature type="transmembrane region" description="Helical" evidence="7">
    <location>
        <begin position="427"/>
        <end position="448"/>
    </location>
</feature>
<feature type="transmembrane region" description="Helical" evidence="7">
    <location>
        <begin position="289"/>
        <end position="311"/>
    </location>
</feature>
<dbReference type="Proteomes" id="UP001620295">
    <property type="component" value="Unassembled WGS sequence"/>
</dbReference>
<keyword evidence="5" id="KW-0046">Antibiotic resistance</keyword>
<evidence type="ECO:0000256" key="1">
    <source>
        <dbReference type="ARBA" id="ARBA00004651"/>
    </source>
</evidence>
<keyword evidence="10" id="KW-1185">Reference proteome</keyword>
<dbReference type="EMBL" id="JBJDQH010000005">
    <property type="protein sequence ID" value="MFK4266463.1"/>
    <property type="molecule type" value="Genomic_DNA"/>
</dbReference>
<evidence type="ECO:0000256" key="3">
    <source>
        <dbReference type="ARBA" id="ARBA00022989"/>
    </source>
</evidence>
<feature type="domain" description="Major facilitator superfamily (MFS) profile" evidence="8">
    <location>
        <begin position="35"/>
        <end position="477"/>
    </location>
</feature>
<dbReference type="InterPro" id="IPR036259">
    <property type="entry name" value="MFS_trans_sf"/>
</dbReference>
<dbReference type="PANTHER" id="PTHR42718:SF48">
    <property type="entry name" value="CONSERVED TWO-DOMAIN MEMBRANE PROTEIN-RELATED"/>
    <property type="match status" value="1"/>
</dbReference>
<feature type="transmembrane region" description="Helical" evidence="7">
    <location>
        <begin position="35"/>
        <end position="57"/>
    </location>
</feature>
<feature type="region of interest" description="Disordered" evidence="6">
    <location>
        <begin position="1"/>
        <end position="27"/>
    </location>
</feature>
<evidence type="ECO:0000256" key="7">
    <source>
        <dbReference type="SAM" id="Phobius"/>
    </source>
</evidence>
<dbReference type="PRINTS" id="PR01036">
    <property type="entry name" value="TCRTETB"/>
</dbReference>
<evidence type="ECO:0000259" key="8">
    <source>
        <dbReference type="PROSITE" id="PS50850"/>
    </source>
</evidence>
<dbReference type="Pfam" id="PF07690">
    <property type="entry name" value="MFS_1"/>
    <property type="match status" value="2"/>
</dbReference>
<feature type="transmembrane region" description="Helical" evidence="7">
    <location>
        <begin position="454"/>
        <end position="473"/>
    </location>
</feature>
<proteinExistence type="predicted"/>
<feature type="transmembrane region" description="Helical" evidence="7">
    <location>
        <begin position="131"/>
        <end position="149"/>
    </location>
</feature>
<accession>A0ABW8LKM2</accession>
<gene>
    <name evidence="9" type="ORF">ACI2L5_16190</name>
</gene>
<evidence type="ECO:0000313" key="9">
    <source>
        <dbReference type="EMBL" id="MFK4266463.1"/>
    </source>
</evidence>
<name>A0ABW8LKM2_9ACTN</name>
<dbReference type="RefSeq" id="WP_358641357.1">
    <property type="nucleotide sequence ID" value="NZ_JBFAEV010000019.1"/>
</dbReference>
<reference evidence="9 10" key="1">
    <citation type="submission" date="2024-11" db="EMBL/GenBank/DDBJ databases">
        <title>The Natural Products Discovery Center: Release of the First 8490 Sequenced Strains for Exploring Actinobacteria Biosynthetic Diversity.</title>
        <authorList>
            <person name="Kalkreuter E."/>
            <person name="Kautsar S.A."/>
            <person name="Yang D."/>
            <person name="Bader C.D."/>
            <person name="Teijaro C.N."/>
            <person name="Fluegel L."/>
            <person name="Davis C.M."/>
            <person name="Simpson J.R."/>
            <person name="Lauterbach L."/>
            <person name="Steele A.D."/>
            <person name="Gui C."/>
            <person name="Meng S."/>
            <person name="Li G."/>
            <person name="Viehrig K."/>
            <person name="Ye F."/>
            <person name="Su P."/>
            <person name="Kiefer A.F."/>
            <person name="Nichols A."/>
            <person name="Cepeda A.J."/>
            <person name="Yan W."/>
            <person name="Fan B."/>
            <person name="Jiang Y."/>
            <person name="Adhikari A."/>
            <person name="Zheng C.-J."/>
            <person name="Schuster L."/>
            <person name="Cowan T.M."/>
            <person name="Smanski M.J."/>
            <person name="Chevrette M.G."/>
            <person name="De Carvalho L.P.S."/>
            <person name="Shen B."/>
        </authorList>
    </citation>
    <scope>NUCLEOTIDE SEQUENCE [LARGE SCALE GENOMIC DNA]</scope>
    <source>
        <strain evidence="9 10">NPDC020863</strain>
    </source>
</reference>
<evidence type="ECO:0000256" key="5">
    <source>
        <dbReference type="ARBA" id="ARBA00023251"/>
    </source>
</evidence>
<comment type="subcellular location">
    <subcellularLocation>
        <location evidence="1">Cell membrane</location>
        <topology evidence="1">Multi-pass membrane protein</topology>
    </subcellularLocation>
</comment>
<feature type="transmembrane region" description="Helical" evidence="7">
    <location>
        <begin position="161"/>
        <end position="182"/>
    </location>
</feature>
<feature type="transmembrane region" description="Helical" evidence="7">
    <location>
        <begin position="383"/>
        <end position="406"/>
    </location>
</feature>
<comment type="caution">
    <text evidence="9">The sequence shown here is derived from an EMBL/GenBank/DDBJ whole genome shotgun (WGS) entry which is preliminary data.</text>
</comment>
<feature type="transmembrane region" description="Helical" evidence="7">
    <location>
        <begin position="248"/>
        <end position="268"/>
    </location>
</feature>
<sequence>MTDLPVAPDGTRDAAAGDSAADPPVEPPAKPPVKLVLLCCLGAFVAFLDSTIVNVAFPNIAETFDTTDLPTLSWVLNGYNVVIAALLMPAGRAADRLGCRRSFAVGLATFTAASAVCGIADSAAVLIGARLVQAVGAAILVPTSLALLLPMFPMAKRLAAITFWSASAALAAGIGPGLGGLLAEHWSWRAVFLVNIPIGIAAVWAGRHLTEQRERSGPTPDVLGSALLGASLGLLALGLVKAPDWDWASVRTIGCLAGGAVLAAAVVARSARHPAPVVSLDLLRSRNAVGGNIGSMLFSVTFYAVILNNILFLTGHWGWSLLTAGLATTPPPLASALVARPAARLAEKFGDPLVVIAGCLIYICGTLLLFWGGGQDPDFLTHWLPGAAVMGLGAGLVWPVLGGVALAGVEPSRLATASAANAAFRQLGAVLGTALAVSIVTASASDALGGARNTWYLSIGFAFGVAVLAAVTVRRTTAPAAA</sequence>
<evidence type="ECO:0000313" key="10">
    <source>
        <dbReference type="Proteomes" id="UP001620295"/>
    </source>
</evidence>
<evidence type="ECO:0000256" key="4">
    <source>
        <dbReference type="ARBA" id="ARBA00023136"/>
    </source>
</evidence>
<dbReference type="SUPFAM" id="SSF103473">
    <property type="entry name" value="MFS general substrate transporter"/>
    <property type="match status" value="1"/>
</dbReference>